<feature type="domain" description="MacB-like periplasmic core" evidence="9">
    <location>
        <begin position="20"/>
        <end position="239"/>
    </location>
</feature>
<comment type="subcellular location">
    <subcellularLocation>
        <location evidence="1">Cell membrane</location>
        <topology evidence="1">Multi-pass membrane protein</topology>
    </subcellularLocation>
</comment>
<evidence type="ECO:0000313" key="10">
    <source>
        <dbReference type="EMBL" id="KIX13623.1"/>
    </source>
</evidence>
<evidence type="ECO:0000259" key="9">
    <source>
        <dbReference type="Pfam" id="PF12704"/>
    </source>
</evidence>
<feature type="transmembrane region" description="Helical" evidence="7">
    <location>
        <begin position="276"/>
        <end position="299"/>
    </location>
</feature>
<evidence type="ECO:0000256" key="7">
    <source>
        <dbReference type="SAM" id="Phobius"/>
    </source>
</evidence>
<feature type="transmembrane region" description="Helical" evidence="7">
    <location>
        <begin position="21"/>
        <end position="40"/>
    </location>
</feature>
<dbReference type="RefSeq" id="WP_197282051.1">
    <property type="nucleotide sequence ID" value="NZ_AZAC01000014.1"/>
</dbReference>
<dbReference type="PANTHER" id="PTHR30572">
    <property type="entry name" value="MEMBRANE COMPONENT OF TRANSPORTER-RELATED"/>
    <property type="match status" value="1"/>
</dbReference>
<gene>
    <name evidence="10" type="ORF">X474_11435</name>
</gene>
<keyword evidence="2" id="KW-1003">Cell membrane</keyword>
<feature type="transmembrane region" description="Helical" evidence="7">
    <location>
        <begin position="374"/>
        <end position="396"/>
    </location>
</feature>
<evidence type="ECO:0000256" key="5">
    <source>
        <dbReference type="ARBA" id="ARBA00023136"/>
    </source>
</evidence>
<dbReference type="InterPro" id="IPR025857">
    <property type="entry name" value="MacB_PCD"/>
</dbReference>
<protein>
    <submittedName>
        <fullName evidence="10">Permease</fullName>
    </submittedName>
</protein>
<dbReference type="InterPro" id="IPR050250">
    <property type="entry name" value="Macrolide_Exporter_MacB"/>
</dbReference>
<keyword evidence="3 7" id="KW-0812">Transmembrane</keyword>
<dbReference type="InParanoid" id="A0A0D2HSV8"/>
<dbReference type="AlphaFoldDB" id="A0A0D2HSV8"/>
<feature type="domain" description="ABC3 transporter permease C-terminal" evidence="8">
    <location>
        <begin position="276"/>
        <end position="406"/>
    </location>
</feature>
<evidence type="ECO:0000259" key="8">
    <source>
        <dbReference type="Pfam" id="PF02687"/>
    </source>
</evidence>
<comment type="similarity">
    <text evidence="6">Belongs to the ABC-4 integral membrane protein family.</text>
</comment>
<dbReference type="Pfam" id="PF12704">
    <property type="entry name" value="MacB_PCD"/>
    <property type="match status" value="1"/>
</dbReference>
<dbReference type="Proteomes" id="UP000032233">
    <property type="component" value="Unassembled WGS sequence"/>
</dbReference>
<organism evidence="10 11">
    <name type="scientific">Dethiosulfatarculus sandiegensis</name>
    <dbReference type="NCBI Taxonomy" id="1429043"/>
    <lineage>
        <taxon>Bacteria</taxon>
        <taxon>Pseudomonadati</taxon>
        <taxon>Thermodesulfobacteriota</taxon>
        <taxon>Desulfarculia</taxon>
        <taxon>Desulfarculales</taxon>
        <taxon>Desulfarculaceae</taxon>
        <taxon>Dethiosulfatarculus</taxon>
    </lineage>
</organism>
<proteinExistence type="inferred from homology"/>
<evidence type="ECO:0000256" key="6">
    <source>
        <dbReference type="ARBA" id="ARBA00038076"/>
    </source>
</evidence>
<evidence type="ECO:0000256" key="4">
    <source>
        <dbReference type="ARBA" id="ARBA00022989"/>
    </source>
</evidence>
<evidence type="ECO:0000256" key="1">
    <source>
        <dbReference type="ARBA" id="ARBA00004651"/>
    </source>
</evidence>
<dbReference type="PANTHER" id="PTHR30572:SF4">
    <property type="entry name" value="ABC TRANSPORTER PERMEASE YTRF"/>
    <property type="match status" value="1"/>
</dbReference>
<dbReference type="Pfam" id="PF02687">
    <property type="entry name" value="FtsX"/>
    <property type="match status" value="1"/>
</dbReference>
<keyword evidence="5 7" id="KW-0472">Membrane</keyword>
<accession>A0A0D2HSV8</accession>
<comment type="caution">
    <text evidence="10">The sequence shown here is derived from an EMBL/GenBank/DDBJ whole genome shotgun (WGS) entry which is preliminary data.</text>
</comment>
<evidence type="ECO:0000313" key="11">
    <source>
        <dbReference type="Proteomes" id="UP000032233"/>
    </source>
</evidence>
<sequence>MISTHAKMAWRNVWRNKRRTLLTVMAISFACVLLVFMLSWQFGSYQTMINLAVMIHTGHLQVQAKGYHEDRNIRQVIRQPAEVLKLLAPLKQVKAVTTRAEAFSLLSSQDRTYGALVVGVDPVAEPGVSRLKKLVRRGEFLGPEDQNQALVGRLLAKNLKLGLGGEITILGQGKDGSIAATVVKVKGIYYSGQDDFDRASIQIPLSFFQNTYAMENSVHQVVFLVKSLDQVQTVQNALAAPLSRLKNPKPLVCLNWDQLMPGLMQSIQMDLISGSIFYAILIIVVAFSILNTFLMTIFERTGEFGVLLAMGATRGRLVKILIMESGFLTFLGISVGTILGCVITLYFQEVGLEFKEAAEMLAQFGMPSKFYPRLSFLSATLGPLAVLLVTLVTALYPAFKVRRLNIVEALGHL</sequence>
<reference evidence="10 11" key="1">
    <citation type="submission" date="2013-11" db="EMBL/GenBank/DDBJ databases">
        <title>Metagenomic analysis of a methanogenic consortium involved in long chain n-alkane degradation.</title>
        <authorList>
            <person name="Davidova I.A."/>
            <person name="Callaghan A.V."/>
            <person name="Wawrik B."/>
            <person name="Pruitt S."/>
            <person name="Marks C."/>
            <person name="Duncan K.E."/>
            <person name="Suflita J.M."/>
        </authorList>
    </citation>
    <scope>NUCLEOTIDE SEQUENCE [LARGE SCALE GENOMIC DNA]</scope>
    <source>
        <strain evidence="10 11">SPR</strain>
    </source>
</reference>
<dbReference type="EMBL" id="AZAC01000014">
    <property type="protein sequence ID" value="KIX13623.1"/>
    <property type="molecule type" value="Genomic_DNA"/>
</dbReference>
<dbReference type="PROSITE" id="PS51257">
    <property type="entry name" value="PROKAR_LIPOPROTEIN"/>
    <property type="match status" value="1"/>
</dbReference>
<dbReference type="GO" id="GO:0005886">
    <property type="term" value="C:plasma membrane"/>
    <property type="evidence" value="ECO:0007669"/>
    <property type="project" value="UniProtKB-SubCell"/>
</dbReference>
<keyword evidence="11" id="KW-1185">Reference proteome</keyword>
<evidence type="ECO:0000256" key="3">
    <source>
        <dbReference type="ARBA" id="ARBA00022692"/>
    </source>
</evidence>
<feature type="transmembrane region" description="Helical" evidence="7">
    <location>
        <begin position="320"/>
        <end position="347"/>
    </location>
</feature>
<keyword evidence="4 7" id="KW-1133">Transmembrane helix</keyword>
<dbReference type="InterPro" id="IPR003838">
    <property type="entry name" value="ABC3_permease_C"/>
</dbReference>
<dbReference type="STRING" id="1429043.X474_11435"/>
<name>A0A0D2HSV8_9BACT</name>
<evidence type="ECO:0000256" key="2">
    <source>
        <dbReference type="ARBA" id="ARBA00022475"/>
    </source>
</evidence>
<dbReference type="GO" id="GO:0022857">
    <property type="term" value="F:transmembrane transporter activity"/>
    <property type="evidence" value="ECO:0007669"/>
    <property type="project" value="TreeGrafter"/>
</dbReference>